<evidence type="ECO:0000313" key="11">
    <source>
        <dbReference type="Ensembl" id="ENSEBUP00000012642.1"/>
    </source>
</evidence>
<dbReference type="OMA" id="HAASMNE"/>
<reference evidence="11" key="2">
    <citation type="submission" date="2025-09" db="UniProtKB">
        <authorList>
            <consortium name="Ensembl"/>
        </authorList>
    </citation>
    <scope>IDENTIFICATION</scope>
</reference>
<evidence type="ECO:0000256" key="2">
    <source>
        <dbReference type="ARBA" id="ARBA00006656"/>
    </source>
</evidence>
<feature type="chain" id="PRO_5034017709" evidence="9">
    <location>
        <begin position="28"/>
        <end position="386"/>
    </location>
</feature>
<comment type="similarity">
    <text evidence="2 8">Belongs to the TGF-beta family.</text>
</comment>
<keyword evidence="6" id="KW-1015">Disulfide bond</keyword>
<dbReference type="FunFam" id="2.10.90.10:FF:000005">
    <property type="entry name" value="Inhibin beta A chain"/>
    <property type="match status" value="1"/>
</dbReference>
<organism evidence="11 12">
    <name type="scientific">Eptatretus burgeri</name>
    <name type="common">Inshore hagfish</name>
    <dbReference type="NCBI Taxonomy" id="7764"/>
    <lineage>
        <taxon>Eukaryota</taxon>
        <taxon>Metazoa</taxon>
        <taxon>Chordata</taxon>
        <taxon>Craniata</taxon>
        <taxon>Vertebrata</taxon>
        <taxon>Cyclostomata</taxon>
        <taxon>Myxini</taxon>
        <taxon>Myxiniformes</taxon>
        <taxon>Myxinidae</taxon>
        <taxon>Eptatretinae</taxon>
        <taxon>Eptatretus</taxon>
    </lineage>
</organism>
<dbReference type="Pfam" id="PF00019">
    <property type="entry name" value="TGF_beta"/>
    <property type="match status" value="1"/>
</dbReference>
<dbReference type="GO" id="GO:0008083">
    <property type="term" value="F:growth factor activity"/>
    <property type="evidence" value="ECO:0007669"/>
    <property type="project" value="UniProtKB-KW"/>
</dbReference>
<proteinExistence type="inferred from homology"/>
<reference evidence="11" key="1">
    <citation type="submission" date="2025-08" db="UniProtKB">
        <authorList>
            <consortium name="Ensembl"/>
        </authorList>
    </citation>
    <scope>IDENTIFICATION</scope>
</reference>
<evidence type="ECO:0000256" key="1">
    <source>
        <dbReference type="ARBA" id="ARBA00004613"/>
    </source>
</evidence>
<accession>A0A8C4WV45</accession>
<evidence type="ECO:0000256" key="4">
    <source>
        <dbReference type="ARBA" id="ARBA00022729"/>
    </source>
</evidence>
<dbReference type="Gene3D" id="2.60.120.970">
    <property type="match status" value="1"/>
</dbReference>
<dbReference type="GeneTree" id="ENSGT00940000159862"/>
<evidence type="ECO:0000256" key="9">
    <source>
        <dbReference type="SAM" id="SignalP"/>
    </source>
</evidence>
<protein>
    <submittedName>
        <fullName evidence="11">Inhibin subunit beta B</fullName>
    </submittedName>
</protein>
<feature type="signal peptide" evidence="9">
    <location>
        <begin position="1"/>
        <end position="27"/>
    </location>
</feature>
<dbReference type="Gene3D" id="2.10.90.10">
    <property type="entry name" value="Cystine-knot cytokines"/>
    <property type="match status" value="1"/>
</dbReference>
<comment type="subcellular location">
    <subcellularLocation>
        <location evidence="1">Secreted</location>
    </subcellularLocation>
</comment>
<evidence type="ECO:0000256" key="3">
    <source>
        <dbReference type="ARBA" id="ARBA00022525"/>
    </source>
</evidence>
<name>A0A8C4WV45_EPTBU</name>
<feature type="domain" description="TGF-beta family profile" evidence="10">
    <location>
        <begin position="267"/>
        <end position="386"/>
    </location>
</feature>
<dbReference type="SMART" id="SM00204">
    <property type="entry name" value="TGFB"/>
    <property type="match status" value="1"/>
</dbReference>
<dbReference type="Proteomes" id="UP000694388">
    <property type="component" value="Unplaced"/>
</dbReference>
<dbReference type="PANTHER" id="PTHR11848">
    <property type="entry name" value="TGF-BETA FAMILY"/>
    <property type="match status" value="1"/>
</dbReference>
<keyword evidence="4 9" id="KW-0732">Signal</keyword>
<dbReference type="PANTHER" id="PTHR11848:SF309">
    <property type="entry name" value="INHIBIN BETA CHAIN"/>
    <property type="match status" value="1"/>
</dbReference>
<evidence type="ECO:0000256" key="7">
    <source>
        <dbReference type="ARBA" id="ARBA00023180"/>
    </source>
</evidence>
<dbReference type="AlphaFoldDB" id="A0A8C4WV45"/>
<dbReference type="PRINTS" id="PR00669">
    <property type="entry name" value="INHIBINA"/>
</dbReference>
<dbReference type="InterPro" id="IPR017948">
    <property type="entry name" value="TGFb_CS"/>
</dbReference>
<evidence type="ECO:0000259" key="10">
    <source>
        <dbReference type="PROSITE" id="PS51362"/>
    </source>
</evidence>
<dbReference type="InterPro" id="IPR001839">
    <property type="entry name" value="TGF-b_C"/>
</dbReference>
<dbReference type="InterPro" id="IPR015615">
    <property type="entry name" value="TGF-beta-rel"/>
</dbReference>
<dbReference type="GO" id="GO:0005125">
    <property type="term" value="F:cytokine activity"/>
    <property type="evidence" value="ECO:0007669"/>
    <property type="project" value="TreeGrafter"/>
</dbReference>
<evidence type="ECO:0000256" key="5">
    <source>
        <dbReference type="ARBA" id="ARBA00023030"/>
    </source>
</evidence>
<keyword evidence="5 8" id="KW-0339">Growth factor</keyword>
<evidence type="ECO:0000256" key="6">
    <source>
        <dbReference type="ARBA" id="ARBA00023157"/>
    </source>
</evidence>
<keyword evidence="3" id="KW-0964">Secreted</keyword>
<keyword evidence="7" id="KW-0325">Glycoprotein</keyword>
<evidence type="ECO:0000256" key="8">
    <source>
        <dbReference type="RuleBase" id="RU000354"/>
    </source>
</evidence>
<dbReference type="Ensembl" id="ENSEBUT00000013218.1">
    <property type="protein sequence ID" value="ENSEBUP00000012642.1"/>
    <property type="gene ID" value="ENSEBUG00000008036.1"/>
</dbReference>
<dbReference type="SUPFAM" id="SSF57501">
    <property type="entry name" value="Cystine-knot cytokines"/>
    <property type="match status" value="1"/>
</dbReference>
<dbReference type="GO" id="GO:0005615">
    <property type="term" value="C:extracellular space"/>
    <property type="evidence" value="ECO:0007669"/>
    <property type="project" value="TreeGrafter"/>
</dbReference>
<dbReference type="PROSITE" id="PS51362">
    <property type="entry name" value="TGF_BETA_2"/>
    <property type="match status" value="1"/>
</dbReference>
<dbReference type="PROSITE" id="PS00250">
    <property type="entry name" value="TGF_BETA_1"/>
    <property type="match status" value="1"/>
</dbReference>
<dbReference type="InterPro" id="IPR029034">
    <property type="entry name" value="Cystine-knot_cytokine"/>
</dbReference>
<keyword evidence="12" id="KW-1185">Reference proteome</keyword>
<sequence>MLHPMVSRVRVALLVAALGSNVGGATADAIPAARGATSDSCWSCGGHHQPGSMEMGLNVSILAEAVKRHILARLQLRERPSVSHRPPQAAITAVLRRLHAGRLAAGGHVEPMGGRRAARRGRLERNAEIVSFAEPDPDSPDVLTFNAVPESGRHLHVTSATLWLHLPRPSLSMSRRRHQHFPLMVRVLTPGATVPTTEKLFALKRNSWRGVDVTRPVQEQLQHGLRHVSLRAECAACGTGWSAGKLQGPRRPFLMLRISELAHGRYKQKRGLECDGNVKLCCRKQFYIDFHTIGWNDWIIAPPGYYGNYCEGKCPAFMVGTMGFTSSFHSTVMSQYRLLGSNTLGRVNSCCIPTRLSAMSMLYFDEDQNIIKKDVPNMIVEECGCA</sequence>
<evidence type="ECO:0000313" key="12">
    <source>
        <dbReference type="Proteomes" id="UP000694388"/>
    </source>
</evidence>